<evidence type="ECO:0000256" key="1">
    <source>
        <dbReference type="SAM" id="Phobius"/>
    </source>
</evidence>
<protein>
    <submittedName>
        <fullName evidence="2">Uncharacterized protein</fullName>
    </submittedName>
</protein>
<name>S7VZB1_9FLAO</name>
<dbReference type="EMBL" id="ATMR01000007">
    <property type="protein sequence ID" value="EPR74762.1"/>
    <property type="molecule type" value="Genomic_DNA"/>
</dbReference>
<proteinExistence type="predicted"/>
<keyword evidence="3" id="KW-1185">Reference proteome</keyword>
<comment type="caution">
    <text evidence="2">The sequence shown here is derived from an EMBL/GenBank/DDBJ whole genome shotgun (WGS) entry which is preliminary data.</text>
</comment>
<keyword evidence="1" id="KW-1133">Transmembrane helix</keyword>
<reference evidence="2 3" key="1">
    <citation type="journal article" date="2013" name="Genome Announc.">
        <title>Draft Genome Sequence of Winogradskyella psychrotolerans RS-3T, Isolated from the Marine Transect of Kongsfjorden, Ny-Alesund, Svalbard, Arctic Ocean.</title>
        <authorList>
            <person name="Kumar Pinnaka A."/>
            <person name="Ara S."/>
            <person name="Singh A."/>
            <person name="Shivaji S."/>
        </authorList>
    </citation>
    <scope>NUCLEOTIDE SEQUENCE [LARGE SCALE GENOMIC DNA]</scope>
    <source>
        <strain evidence="2 3">RS-3</strain>
    </source>
</reference>
<keyword evidence="1" id="KW-0472">Membrane</keyword>
<evidence type="ECO:0000313" key="3">
    <source>
        <dbReference type="Proteomes" id="UP000014962"/>
    </source>
</evidence>
<dbReference type="AlphaFoldDB" id="S7VZB1"/>
<accession>S7VZB1</accession>
<dbReference type="Proteomes" id="UP000014962">
    <property type="component" value="Unassembled WGS sequence"/>
</dbReference>
<evidence type="ECO:0000313" key="2">
    <source>
        <dbReference type="EMBL" id="EPR74762.1"/>
    </source>
</evidence>
<gene>
    <name evidence="2" type="ORF">ADIWIN_0126</name>
</gene>
<organism evidence="2 3">
    <name type="scientific">Winogradskyella psychrotolerans RS-3</name>
    <dbReference type="NCBI Taxonomy" id="641526"/>
    <lineage>
        <taxon>Bacteria</taxon>
        <taxon>Pseudomonadati</taxon>
        <taxon>Bacteroidota</taxon>
        <taxon>Flavobacteriia</taxon>
        <taxon>Flavobacteriales</taxon>
        <taxon>Flavobacteriaceae</taxon>
        <taxon>Winogradskyella</taxon>
    </lineage>
</organism>
<feature type="transmembrane region" description="Helical" evidence="1">
    <location>
        <begin position="6"/>
        <end position="27"/>
    </location>
</feature>
<sequence length="40" mass="4605">MIHWIAEGYMFAAGSYLFFYAWLVFGVSKASESELKIEVL</sequence>
<keyword evidence="1" id="KW-0812">Transmembrane</keyword>